<dbReference type="Gene3D" id="2.60.40.10">
    <property type="entry name" value="Immunoglobulins"/>
    <property type="match status" value="1"/>
</dbReference>
<dbReference type="InterPro" id="IPR007253">
    <property type="entry name" value="Cell_wall-bd_2"/>
</dbReference>
<dbReference type="CDD" id="cd00198">
    <property type="entry name" value="vWFA"/>
    <property type="match status" value="1"/>
</dbReference>
<evidence type="ECO:0000256" key="5">
    <source>
        <dbReference type="SAM" id="SignalP"/>
    </source>
</evidence>
<dbReference type="InterPro" id="IPR029058">
    <property type="entry name" value="AB_hydrolase_fold"/>
</dbReference>
<evidence type="ECO:0000256" key="3">
    <source>
        <dbReference type="ARBA" id="ARBA00022729"/>
    </source>
</evidence>
<comment type="subcellular location">
    <subcellularLocation>
        <location evidence="1">Secreted</location>
        <location evidence="1">Extracellular space</location>
    </subcellularLocation>
</comment>
<dbReference type="Gene3D" id="3.40.50.410">
    <property type="entry name" value="von Willebrand factor, type A domain"/>
    <property type="match status" value="1"/>
</dbReference>
<dbReference type="Pfam" id="PF01083">
    <property type="entry name" value="Cutinase"/>
    <property type="match status" value="1"/>
</dbReference>
<organism evidence="7 8">
    <name type="scientific">Catenulispora subtropica</name>
    <dbReference type="NCBI Taxonomy" id="450798"/>
    <lineage>
        <taxon>Bacteria</taxon>
        <taxon>Bacillati</taxon>
        <taxon>Actinomycetota</taxon>
        <taxon>Actinomycetes</taxon>
        <taxon>Catenulisporales</taxon>
        <taxon>Catenulisporaceae</taxon>
        <taxon>Catenulispora</taxon>
    </lineage>
</organism>
<dbReference type="InterPro" id="IPR013783">
    <property type="entry name" value="Ig-like_fold"/>
</dbReference>
<dbReference type="CDD" id="cd00063">
    <property type="entry name" value="FN3"/>
    <property type="match status" value="1"/>
</dbReference>
<dbReference type="PANTHER" id="PTHR30032:SF8">
    <property type="entry name" value="GERMINATION-SPECIFIC N-ACETYLMURAMOYL-L-ALANINE AMIDASE"/>
    <property type="match status" value="1"/>
</dbReference>
<dbReference type="Gene3D" id="3.40.50.12090">
    <property type="match status" value="2"/>
</dbReference>
<feature type="domain" description="VWFA" evidence="6">
    <location>
        <begin position="276"/>
        <end position="459"/>
    </location>
</feature>
<dbReference type="SUPFAM" id="SSF49299">
    <property type="entry name" value="PKD domain"/>
    <property type="match status" value="1"/>
</dbReference>
<dbReference type="InterPro" id="IPR056861">
    <property type="entry name" value="HMCN1-like_VWA"/>
</dbReference>
<dbReference type="SUPFAM" id="SSF53300">
    <property type="entry name" value="vWA-like"/>
    <property type="match status" value="1"/>
</dbReference>
<sequence>MATLGLALALAPMTAASARSEAFASAGPACPTFKVLASRGSGEDAGPGKPVGAFIADLQKTAAASAGTVAPPWYNPYPAVPVDPSGWKGLLVDYESFVVPLGLPIYQASVARGQQLLRNQIAAELSGPCGGSTRLILAGYSQGAETTGNVYQGLSASDQSKIFGMVLFGDTHFLGTSNFAYGNADPKRNGVFGARPEFSGSSDTLSFCHNLDPICQGFFKFIPSEGMSHFSDLAQHLNYDTVGDGPGLPTYPQLAANHFVRGAGLKPPTSAATPLDLVFVIDSTGSMGPYLSAVTANVQTIVDKTRAASPDVRFALVDFKDTDQGDPYASRVDVPFTTDTAALGSAVGGITADGGGDTPEARFSGIMTALGLPWRNGVRKEIIVMSDAPGKDPEPVTGYTAATVIDKAFSVDPAVVDTLALGGDPSAASFDPQVTTKTGGHLFVGDTGGTIADTIIKAIQTTTAAPVAAITDPGSVAAGGRYSLSAGGSFDPGGEALTYAWDLDGSGTYATTSHGPVLNGIAAGAVGDHKVALRVTDTDGLVGFATATVHVVDAGPYTGVPQAPTGISVTPAADHSTVTVSWKPGAGPPTEAYQVSTTDGVLRAVVQHGGAASLTLPAGQLPLTLQIQALNRIGLGGVAGPVYTAVSGPSVTRIAGADRFATGIMLSQARYHAGQAGAVVLARGDLYPDALAGVPLAAKKGGPLLLTSPAVLDGAVGKEIQRVLPTGGTVYVLGGVNAVSKNVENSLTGLGYHVVRFAGGDRFATALTVAQSPDGLADPSHVIVATGLNYPDALAAGPLAAGPFAAQPGQPAAVVLSQDRTLDPATAAYLKAKAAAGGQNVAAIGGQAVAAAKSVLPASAYRPLSGADRYATAASVAALFGTSPSTVGVATGIAFPDALTGGAFMAAAGGPILLTDPAGLSAPTAASLTADAAKVQAVDAFGGVQALPDKVVLAIAMAVHGIVHT</sequence>
<dbReference type="InterPro" id="IPR036465">
    <property type="entry name" value="vWFA_dom_sf"/>
</dbReference>
<dbReference type="InterPro" id="IPR000601">
    <property type="entry name" value="PKD_dom"/>
</dbReference>
<dbReference type="Proteomes" id="UP001499854">
    <property type="component" value="Unassembled WGS sequence"/>
</dbReference>
<evidence type="ECO:0000256" key="4">
    <source>
        <dbReference type="ARBA" id="ARBA00022801"/>
    </source>
</evidence>
<dbReference type="PANTHER" id="PTHR30032">
    <property type="entry name" value="N-ACETYLMURAMOYL-L-ALANINE AMIDASE-RELATED"/>
    <property type="match status" value="1"/>
</dbReference>
<dbReference type="Pfam" id="PF18911">
    <property type="entry name" value="PKD_4"/>
    <property type="match status" value="1"/>
</dbReference>
<dbReference type="InterPro" id="IPR051922">
    <property type="entry name" value="Bact_Sporulation_Assoc"/>
</dbReference>
<dbReference type="SMART" id="SM01110">
    <property type="entry name" value="Cutinase"/>
    <property type="match status" value="1"/>
</dbReference>
<dbReference type="Pfam" id="PF25106">
    <property type="entry name" value="VWA_4"/>
    <property type="match status" value="1"/>
</dbReference>
<dbReference type="InterPro" id="IPR022409">
    <property type="entry name" value="PKD/Chitinase_dom"/>
</dbReference>
<dbReference type="InterPro" id="IPR003961">
    <property type="entry name" value="FN3_dom"/>
</dbReference>
<dbReference type="Pfam" id="PF04122">
    <property type="entry name" value="CW_binding_2"/>
    <property type="match status" value="3"/>
</dbReference>
<dbReference type="SMART" id="SM00327">
    <property type="entry name" value="VWA"/>
    <property type="match status" value="1"/>
</dbReference>
<reference evidence="8" key="1">
    <citation type="journal article" date="2019" name="Int. J. Syst. Evol. Microbiol.">
        <title>The Global Catalogue of Microorganisms (GCM) 10K type strain sequencing project: providing services to taxonomists for standard genome sequencing and annotation.</title>
        <authorList>
            <consortium name="The Broad Institute Genomics Platform"/>
            <consortium name="The Broad Institute Genome Sequencing Center for Infectious Disease"/>
            <person name="Wu L."/>
            <person name="Ma J."/>
        </authorList>
    </citation>
    <scope>NUCLEOTIDE SEQUENCE [LARGE SCALE GENOMIC DNA]</scope>
    <source>
        <strain evidence="8">JCM 16013</strain>
    </source>
</reference>
<name>A0ABP5BRK0_9ACTN</name>
<evidence type="ECO:0000259" key="6">
    <source>
        <dbReference type="PROSITE" id="PS50234"/>
    </source>
</evidence>
<dbReference type="SMART" id="SM00089">
    <property type="entry name" value="PKD"/>
    <property type="match status" value="1"/>
</dbReference>
<evidence type="ECO:0000313" key="7">
    <source>
        <dbReference type="EMBL" id="GAA1950115.1"/>
    </source>
</evidence>
<feature type="signal peptide" evidence="5">
    <location>
        <begin position="1"/>
        <end position="18"/>
    </location>
</feature>
<evidence type="ECO:0000256" key="1">
    <source>
        <dbReference type="ARBA" id="ARBA00004239"/>
    </source>
</evidence>
<accession>A0ABP5BRK0</accession>
<keyword evidence="4" id="KW-0378">Hydrolase</keyword>
<comment type="caution">
    <text evidence="7">The sequence shown here is derived from an EMBL/GenBank/DDBJ whole genome shotgun (WGS) entry which is preliminary data.</text>
</comment>
<dbReference type="InterPro" id="IPR035986">
    <property type="entry name" value="PKD_dom_sf"/>
</dbReference>
<gene>
    <name evidence="7" type="ORF">GCM10009838_01520</name>
</gene>
<dbReference type="EMBL" id="BAAAQM010000001">
    <property type="protein sequence ID" value="GAA1950115.1"/>
    <property type="molecule type" value="Genomic_DNA"/>
</dbReference>
<protein>
    <recommendedName>
        <fullName evidence="6">VWFA domain-containing protein</fullName>
    </recommendedName>
</protein>
<keyword evidence="2" id="KW-0964">Secreted</keyword>
<evidence type="ECO:0000256" key="2">
    <source>
        <dbReference type="ARBA" id="ARBA00022525"/>
    </source>
</evidence>
<keyword evidence="3 5" id="KW-0732">Signal</keyword>
<feature type="chain" id="PRO_5045627596" description="VWFA domain-containing protein" evidence="5">
    <location>
        <begin position="19"/>
        <end position="965"/>
    </location>
</feature>
<dbReference type="Gene3D" id="3.40.50.1820">
    <property type="entry name" value="alpha/beta hydrolase"/>
    <property type="match status" value="1"/>
</dbReference>
<dbReference type="SUPFAM" id="SSF53474">
    <property type="entry name" value="alpha/beta-Hydrolases"/>
    <property type="match status" value="1"/>
</dbReference>
<dbReference type="InterPro" id="IPR002035">
    <property type="entry name" value="VWF_A"/>
</dbReference>
<proteinExistence type="predicted"/>
<dbReference type="PROSITE" id="PS50234">
    <property type="entry name" value="VWFA"/>
    <property type="match status" value="1"/>
</dbReference>
<keyword evidence="8" id="KW-1185">Reference proteome</keyword>
<evidence type="ECO:0000313" key="8">
    <source>
        <dbReference type="Proteomes" id="UP001499854"/>
    </source>
</evidence>
<dbReference type="InterPro" id="IPR000675">
    <property type="entry name" value="Cutinase/axe"/>
</dbReference>